<dbReference type="Proteomes" id="UP000698222">
    <property type="component" value="Unassembled WGS sequence"/>
</dbReference>
<feature type="region of interest" description="Disordered" evidence="1">
    <location>
        <begin position="99"/>
        <end position="123"/>
    </location>
</feature>
<dbReference type="InterPro" id="IPR036388">
    <property type="entry name" value="WH-like_DNA-bd_sf"/>
</dbReference>
<dbReference type="PANTHER" id="PTHR37318:SF1">
    <property type="entry name" value="BSL7504 PROTEIN"/>
    <property type="match status" value="1"/>
</dbReference>
<evidence type="ECO:0000313" key="3">
    <source>
        <dbReference type="EMBL" id="MBP2409325.1"/>
    </source>
</evidence>
<dbReference type="PANTHER" id="PTHR37318">
    <property type="entry name" value="BSL7504 PROTEIN"/>
    <property type="match status" value="1"/>
</dbReference>
<dbReference type="InterPro" id="IPR036390">
    <property type="entry name" value="WH_DNA-bd_sf"/>
</dbReference>
<protein>
    <submittedName>
        <fullName evidence="3">DNA-binding MarR family transcriptional regulator</fullName>
    </submittedName>
</protein>
<dbReference type="EMBL" id="JAGIOC010000001">
    <property type="protein sequence ID" value="MBP2409325.1"/>
    <property type="molecule type" value="Genomic_DNA"/>
</dbReference>
<dbReference type="RefSeq" id="WP_209891094.1">
    <property type="nucleotide sequence ID" value="NZ_BAAAJV010000014.1"/>
</dbReference>
<comment type="caution">
    <text evidence="3">The sequence shown here is derived from an EMBL/GenBank/DDBJ whole genome shotgun (WGS) entry which is preliminary data.</text>
</comment>
<reference evidence="3 4" key="1">
    <citation type="submission" date="2021-03" db="EMBL/GenBank/DDBJ databases">
        <title>Sequencing the genomes of 1000 actinobacteria strains.</title>
        <authorList>
            <person name="Klenk H.-P."/>
        </authorList>
    </citation>
    <scope>NUCLEOTIDE SEQUENCE [LARGE SCALE GENOMIC DNA]</scope>
    <source>
        <strain evidence="3 4">DSM 14564</strain>
    </source>
</reference>
<evidence type="ECO:0000259" key="2">
    <source>
        <dbReference type="Pfam" id="PF13601"/>
    </source>
</evidence>
<feature type="domain" description="Winged helix DNA-binding" evidence="2">
    <location>
        <begin position="16"/>
        <end position="98"/>
    </location>
</feature>
<dbReference type="SUPFAM" id="SSF46785">
    <property type="entry name" value="Winged helix' DNA-binding domain"/>
    <property type="match status" value="1"/>
</dbReference>
<dbReference type="Gene3D" id="1.10.10.10">
    <property type="entry name" value="Winged helix-like DNA-binding domain superfamily/Winged helix DNA-binding domain"/>
    <property type="match status" value="1"/>
</dbReference>
<dbReference type="GO" id="GO:0003677">
    <property type="term" value="F:DNA binding"/>
    <property type="evidence" value="ECO:0007669"/>
    <property type="project" value="UniProtKB-KW"/>
</dbReference>
<dbReference type="InterPro" id="IPR027395">
    <property type="entry name" value="WH_DNA-bd_dom"/>
</dbReference>
<evidence type="ECO:0000313" key="4">
    <source>
        <dbReference type="Proteomes" id="UP000698222"/>
    </source>
</evidence>
<dbReference type="Pfam" id="PF13601">
    <property type="entry name" value="HTH_34"/>
    <property type="match status" value="1"/>
</dbReference>
<evidence type="ECO:0000256" key="1">
    <source>
        <dbReference type="SAM" id="MobiDB-lite"/>
    </source>
</evidence>
<organism evidence="3 4">
    <name type="scientific">Brachybacterium fresconis</name>
    <dbReference type="NCBI Taxonomy" id="173363"/>
    <lineage>
        <taxon>Bacteria</taxon>
        <taxon>Bacillati</taxon>
        <taxon>Actinomycetota</taxon>
        <taxon>Actinomycetes</taxon>
        <taxon>Micrococcales</taxon>
        <taxon>Dermabacteraceae</taxon>
        <taxon>Brachybacterium</taxon>
    </lineage>
</organism>
<keyword evidence="3" id="KW-0238">DNA-binding</keyword>
<keyword evidence="4" id="KW-1185">Reference proteome</keyword>
<sequence>MSSPAPAFHEVIHAPVRLRICGLLRQVDEVEFSVIRDALLLKDAHLSKNLSVLAEAGLVAVRKSTSPGRSDARRLTWVTLTTGGRAAVEAHLAALRAIAEGEPESLGHGPETTSGSTHRARSS</sequence>
<name>A0ABS4YLF0_9MICO</name>
<gene>
    <name evidence="3" type="ORF">JOF44_002228</name>
</gene>
<proteinExistence type="predicted"/>
<accession>A0ABS4YLF0</accession>